<sequence length="292" mass="30377">MTARYNVLAAVAVAAGLALGGCAVPSSGPDAISPDRIAQILASPDRSEADRTNDLRRKPDRMLAFLAIQPGTVALDLSAAGGYTTELVARAAGPTGMVYGQSRPPGPPRPAAMQAVPEGNSHPTAAAPPRAAAPATPPPRPSPVALADRDAKLKAAGVAAAPIVALSRPFEDPVPPELASSRFDLVTLMFNYHDLGHLGIDRAAMNAAVFRALKPGGIYVIADHAGRPGTGISEAGTLHRVEEAFVRQEVEAAGLKLVAVGDFLRNPNDPRDRNTPDPPQPKDQFVLKFAKP</sequence>
<reference evidence="3 4" key="1">
    <citation type="submission" date="2018-11" db="EMBL/GenBank/DDBJ databases">
        <title>Genomic Encyclopedia of Type Strains, Phase IV (KMG-IV): sequencing the most valuable type-strain genomes for metagenomic binning, comparative biology and taxonomic classification.</title>
        <authorList>
            <person name="Goeker M."/>
        </authorList>
    </citation>
    <scope>NUCLEOTIDE SEQUENCE [LARGE SCALE GENOMIC DNA]</scope>
    <source>
        <strain evidence="3 4">DSM 5900</strain>
    </source>
</reference>
<gene>
    <name evidence="3" type="ORF">EDC65_5212</name>
</gene>
<dbReference type="Proteomes" id="UP000278222">
    <property type="component" value="Unassembled WGS sequence"/>
</dbReference>
<keyword evidence="3" id="KW-0489">Methyltransferase</keyword>
<dbReference type="EMBL" id="RJKX01000018">
    <property type="protein sequence ID" value="ROP81355.1"/>
    <property type="molecule type" value="Genomic_DNA"/>
</dbReference>
<feature type="region of interest" description="Disordered" evidence="1">
    <location>
        <begin position="265"/>
        <end position="292"/>
    </location>
</feature>
<evidence type="ECO:0000313" key="3">
    <source>
        <dbReference type="EMBL" id="ROP81355.1"/>
    </source>
</evidence>
<proteinExistence type="predicted"/>
<accession>A0A3N1KVL2</accession>
<organism evidence="3 4">
    <name type="scientific">Stella humosa</name>
    <dbReference type="NCBI Taxonomy" id="94"/>
    <lineage>
        <taxon>Bacteria</taxon>
        <taxon>Pseudomonadati</taxon>
        <taxon>Pseudomonadota</taxon>
        <taxon>Alphaproteobacteria</taxon>
        <taxon>Rhodospirillales</taxon>
        <taxon>Stellaceae</taxon>
        <taxon>Stella</taxon>
    </lineage>
</organism>
<dbReference type="GO" id="GO:0032259">
    <property type="term" value="P:methylation"/>
    <property type="evidence" value="ECO:0007669"/>
    <property type="project" value="UniProtKB-KW"/>
</dbReference>
<dbReference type="GO" id="GO:0008168">
    <property type="term" value="F:methyltransferase activity"/>
    <property type="evidence" value="ECO:0007669"/>
    <property type="project" value="UniProtKB-KW"/>
</dbReference>
<evidence type="ECO:0000256" key="2">
    <source>
        <dbReference type="SAM" id="SignalP"/>
    </source>
</evidence>
<dbReference type="SUPFAM" id="SSF53335">
    <property type="entry name" value="S-adenosyl-L-methionine-dependent methyltransferases"/>
    <property type="match status" value="2"/>
</dbReference>
<keyword evidence="4" id="KW-1185">Reference proteome</keyword>
<name>A0A3N1KVL2_9PROT</name>
<evidence type="ECO:0000313" key="4">
    <source>
        <dbReference type="Proteomes" id="UP000278222"/>
    </source>
</evidence>
<dbReference type="AlphaFoldDB" id="A0A3N1KVL2"/>
<dbReference type="RefSeq" id="WP_123695159.1">
    <property type="nucleotide sequence ID" value="NZ_AP019700.1"/>
</dbReference>
<feature type="signal peptide" evidence="2">
    <location>
        <begin position="1"/>
        <end position="23"/>
    </location>
</feature>
<feature type="compositionally biased region" description="Low complexity" evidence="1">
    <location>
        <begin position="123"/>
        <end position="134"/>
    </location>
</feature>
<evidence type="ECO:0000256" key="1">
    <source>
        <dbReference type="SAM" id="MobiDB-lite"/>
    </source>
</evidence>
<comment type="caution">
    <text evidence="3">The sequence shown here is derived from an EMBL/GenBank/DDBJ whole genome shotgun (WGS) entry which is preliminary data.</text>
</comment>
<dbReference type="PROSITE" id="PS51257">
    <property type="entry name" value="PROKAR_LIPOPROTEIN"/>
    <property type="match status" value="1"/>
</dbReference>
<keyword evidence="3" id="KW-0808">Transferase</keyword>
<feature type="chain" id="PRO_5018204844" evidence="2">
    <location>
        <begin position="24"/>
        <end position="292"/>
    </location>
</feature>
<keyword evidence="2" id="KW-0732">Signal</keyword>
<dbReference type="OrthoDB" id="9342567at2"/>
<dbReference type="InterPro" id="IPR029063">
    <property type="entry name" value="SAM-dependent_MTases_sf"/>
</dbReference>
<protein>
    <submittedName>
        <fullName evidence="3">Putative methyltransferase</fullName>
    </submittedName>
</protein>
<feature type="region of interest" description="Disordered" evidence="1">
    <location>
        <begin position="101"/>
        <end position="144"/>
    </location>
</feature>
<dbReference type="Gene3D" id="3.40.50.150">
    <property type="entry name" value="Vaccinia Virus protein VP39"/>
    <property type="match status" value="2"/>
</dbReference>